<keyword evidence="2 4" id="KW-0863">Zinc-finger</keyword>
<dbReference type="OrthoDB" id="3946702at2759"/>
<dbReference type="InterPro" id="IPR017907">
    <property type="entry name" value="Znf_RING_CS"/>
</dbReference>
<dbReference type="InterPro" id="IPR013083">
    <property type="entry name" value="Znf_RING/FYVE/PHD"/>
</dbReference>
<evidence type="ECO:0000259" key="5">
    <source>
        <dbReference type="PROSITE" id="PS50089"/>
    </source>
</evidence>
<reference evidence="6" key="1">
    <citation type="journal article" date="2020" name="Stud. Mycol.">
        <title>101 Dothideomycetes genomes: a test case for predicting lifestyles and emergence of pathogens.</title>
        <authorList>
            <person name="Haridas S."/>
            <person name="Albert R."/>
            <person name="Binder M."/>
            <person name="Bloem J."/>
            <person name="Labutti K."/>
            <person name="Salamov A."/>
            <person name="Andreopoulos B."/>
            <person name="Baker S."/>
            <person name="Barry K."/>
            <person name="Bills G."/>
            <person name="Bluhm B."/>
            <person name="Cannon C."/>
            <person name="Castanera R."/>
            <person name="Culley D."/>
            <person name="Daum C."/>
            <person name="Ezra D."/>
            <person name="Gonzalez J."/>
            <person name="Henrissat B."/>
            <person name="Kuo A."/>
            <person name="Liang C."/>
            <person name="Lipzen A."/>
            <person name="Lutzoni F."/>
            <person name="Magnuson J."/>
            <person name="Mondo S."/>
            <person name="Nolan M."/>
            <person name="Ohm R."/>
            <person name="Pangilinan J."/>
            <person name="Park H.-J."/>
            <person name="Ramirez L."/>
            <person name="Alfaro M."/>
            <person name="Sun H."/>
            <person name="Tritt A."/>
            <person name="Yoshinaga Y."/>
            <person name="Zwiers L.-H."/>
            <person name="Turgeon B."/>
            <person name="Goodwin S."/>
            <person name="Spatafora J."/>
            <person name="Crous P."/>
            <person name="Grigoriev I."/>
        </authorList>
    </citation>
    <scope>NUCLEOTIDE SEQUENCE</scope>
    <source>
        <strain evidence="6">CBS 183.55</strain>
    </source>
</reference>
<dbReference type="InterPro" id="IPR001841">
    <property type="entry name" value="Znf_RING"/>
</dbReference>
<dbReference type="GO" id="GO:0000209">
    <property type="term" value="P:protein polyubiquitination"/>
    <property type="evidence" value="ECO:0007669"/>
    <property type="project" value="TreeGrafter"/>
</dbReference>
<dbReference type="PROSITE" id="PS00518">
    <property type="entry name" value="ZF_RING_1"/>
    <property type="match status" value="1"/>
</dbReference>
<dbReference type="EMBL" id="ML978976">
    <property type="protein sequence ID" value="KAF1926608.1"/>
    <property type="molecule type" value="Genomic_DNA"/>
</dbReference>
<dbReference type="PANTHER" id="PTHR46016:SF1">
    <property type="entry name" value="RING-TYPE DOMAIN-CONTAINING PROTEIN"/>
    <property type="match status" value="1"/>
</dbReference>
<dbReference type="GO" id="GO:0008270">
    <property type="term" value="F:zinc ion binding"/>
    <property type="evidence" value="ECO:0007669"/>
    <property type="project" value="UniProtKB-KW"/>
</dbReference>
<gene>
    <name evidence="6" type="ORF">M421DRAFT_6880</name>
</gene>
<evidence type="ECO:0000313" key="6">
    <source>
        <dbReference type="EMBL" id="KAF1926608.1"/>
    </source>
</evidence>
<dbReference type="GO" id="GO:0061630">
    <property type="term" value="F:ubiquitin protein ligase activity"/>
    <property type="evidence" value="ECO:0007669"/>
    <property type="project" value="TreeGrafter"/>
</dbReference>
<feature type="domain" description="RING-type" evidence="5">
    <location>
        <begin position="30"/>
        <end position="69"/>
    </location>
</feature>
<dbReference type="RefSeq" id="XP_033446860.1">
    <property type="nucleotide sequence ID" value="XM_033596557.1"/>
</dbReference>
<accession>A0A6A5RHK2</accession>
<dbReference type="SMART" id="SM00184">
    <property type="entry name" value="RING"/>
    <property type="match status" value="1"/>
</dbReference>
<dbReference type="PROSITE" id="PS50089">
    <property type="entry name" value="ZF_RING_2"/>
    <property type="match status" value="1"/>
</dbReference>
<dbReference type="GeneID" id="54354224"/>
<dbReference type="Gene3D" id="3.30.40.10">
    <property type="entry name" value="Zinc/RING finger domain, C3HC4 (zinc finger)"/>
    <property type="match status" value="1"/>
</dbReference>
<evidence type="ECO:0000256" key="3">
    <source>
        <dbReference type="ARBA" id="ARBA00022833"/>
    </source>
</evidence>
<evidence type="ECO:0000256" key="4">
    <source>
        <dbReference type="PROSITE-ProRule" id="PRU00175"/>
    </source>
</evidence>
<dbReference type="Proteomes" id="UP000800082">
    <property type="component" value="Unassembled WGS sequence"/>
</dbReference>
<dbReference type="InterPro" id="IPR027370">
    <property type="entry name" value="Znf-RING_euk"/>
</dbReference>
<keyword evidence="1" id="KW-0479">Metal-binding</keyword>
<sequence>MPPRPKPLTPEQYLDTGVIPIVPASLADPCNICHQPYTTPLVLACGHIFCRECIAPWVKGGANTCPTCRAELFHFASSSDGGDEEDMSELFGSFALSSRPEYADAVVRAGRPVEEVRVNERAVARDGMLIPFGCRLLIHDLWYHTFHHLCSLQTFGGRSIGREEARDWDVELLRGTIRRAVPDGIRLGEGSWAVLYDAARLMLDWHAMGRSGEARWMVEGGEEWPPGEAFEDMVDALMEAGAAEGGR</sequence>
<evidence type="ECO:0000256" key="1">
    <source>
        <dbReference type="ARBA" id="ARBA00022723"/>
    </source>
</evidence>
<keyword evidence="3" id="KW-0862">Zinc</keyword>
<dbReference type="GO" id="GO:0006511">
    <property type="term" value="P:ubiquitin-dependent protein catabolic process"/>
    <property type="evidence" value="ECO:0007669"/>
    <property type="project" value="TreeGrafter"/>
</dbReference>
<dbReference type="AlphaFoldDB" id="A0A6A5RHK2"/>
<dbReference type="Pfam" id="PF13445">
    <property type="entry name" value="zf-RING_UBOX"/>
    <property type="match status" value="1"/>
</dbReference>
<evidence type="ECO:0000313" key="7">
    <source>
        <dbReference type="Proteomes" id="UP000800082"/>
    </source>
</evidence>
<dbReference type="PANTHER" id="PTHR46016">
    <property type="entry name" value="ZINC FINGER, RING/FYVE/PHD-TYPE"/>
    <property type="match status" value="1"/>
</dbReference>
<proteinExistence type="predicted"/>
<keyword evidence="7" id="KW-1185">Reference proteome</keyword>
<dbReference type="InterPro" id="IPR051438">
    <property type="entry name" value="RNF_E3_ubiq-protein_ligase"/>
</dbReference>
<dbReference type="SUPFAM" id="SSF57850">
    <property type="entry name" value="RING/U-box"/>
    <property type="match status" value="1"/>
</dbReference>
<protein>
    <recommendedName>
        <fullName evidence="5">RING-type domain-containing protein</fullName>
    </recommendedName>
</protein>
<name>A0A6A5RHK2_9PLEO</name>
<evidence type="ECO:0000256" key="2">
    <source>
        <dbReference type="ARBA" id="ARBA00022771"/>
    </source>
</evidence>
<organism evidence="6 7">
    <name type="scientific">Didymella exigua CBS 183.55</name>
    <dbReference type="NCBI Taxonomy" id="1150837"/>
    <lineage>
        <taxon>Eukaryota</taxon>
        <taxon>Fungi</taxon>
        <taxon>Dikarya</taxon>
        <taxon>Ascomycota</taxon>
        <taxon>Pezizomycotina</taxon>
        <taxon>Dothideomycetes</taxon>
        <taxon>Pleosporomycetidae</taxon>
        <taxon>Pleosporales</taxon>
        <taxon>Pleosporineae</taxon>
        <taxon>Didymellaceae</taxon>
        <taxon>Didymella</taxon>
    </lineage>
</organism>